<feature type="chain" id="PRO_5043483104" description="Secreted protein" evidence="2">
    <location>
        <begin position="20"/>
        <end position="127"/>
    </location>
</feature>
<name>A0AAV1K3C2_9NEOP</name>
<keyword evidence="2" id="KW-0732">Signal</keyword>
<feature type="compositionally biased region" description="Basic residues" evidence="1">
    <location>
        <begin position="61"/>
        <end position="73"/>
    </location>
</feature>
<evidence type="ECO:0000256" key="2">
    <source>
        <dbReference type="SAM" id="SignalP"/>
    </source>
</evidence>
<keyword evidence="4" id="KW-1185">Reference proteome</keyword>
<feature type="signal peptide" evidence="2">
    <location>
        <begin position="1"/>
        <end position="19"/>
    </location>
</feature>
<accession>A0AAV1K3C2</accession>
<dbReference type="EMBL" id="CAVLEF010000280">
    <property type="protein sequence ID" value="CAK1555128.1"/>
    <property type="molecule type" value="Genomic_DNA"/>
</dbReference>
<protein>
    <recommendedName>
        <fullName evidence="5">Secreted protein</fullName>
    </recommendedName>
</protein>
<comment type="caution">
    <text evidence="3">The sequence shown here is derived from an EMBL/GenBank/DDBJ whole genome shotgun (WGS) entry which is preliminary data.</text>
</comment>
<evidence type="ECO:0000256" key="1">
    <source>
        <dbReference type="SAM" id="MobiDB-lite"/>
    </source>
</evidence>
<dbReference type="AlphaFoldDB" id="A0AAV1K3C2"/>
<proteinExistence type="predicted"/>
<evidence type="ECO:0000313" key="3">
    <source>
        <dbReference type="EMBL" id="CAK1555128.1"/>
    </source>
</evidence>
<dbReference type="Proteomes" id="UP001497472">
    <property type="component" value="Unassembled WGS sequence"/>
</dbReference>
<evidence type="ECO:0000313" key="4">
    <source>
        <dbReference type="Proteomes" id="UP001497472"/>
    </source>
</evidence>
<evidence type="ECO:0008006" key="5">
    <source>
        <dbReference type="Google" id="ProtNLM"/>
    </source>
</evidence>
<sequence>MRVCCVTTVIAALALRSAAEPTRRYPAEWRADLALRSRPLHELFDETTATDPERNYAQPMHNKRRTRTNKRAPRLPGEVASQMMLRAARSGRPYDVPQIGEFLPVYIYFRNNGHFYKNFSSRTKRHI</sequence>
<organism evidence="3 4">
    <name type="scientific">Leptosia nina</name>
    <dbReference type="NCBI Taxonomy" id="320188"/>
    <lineage>
        <taxon>Eukaryota</taxon>
        <taxon>Metazoa</taxon>
        <taxon>Ecdysozoa</taxon>
        <taxon>Arthropoda</taxon>
        <taxon>Hexapoda</taxon>
        <taxon>Insecta</taxon>
        <taxon>Pterygota</taxon>
        <taxon>Neoptera</taxon>
        <taxon>Endopterygota</taxon>
        <taxon>Lepidoptera</taxon>
        <taxon>Glossata</taxon>
        <taxon>Ditrysia</taxon>
        <taxon>Papilionoidea</taxon>
        <taxon>Pieridae</taxon>
        <taxon>Pierinae</taxon>
        <taxon>Leptosia</taxon>
    </lineage>
</organism>
<gene>
    <name evidence="3" type="ORF">LNINA_LOCUS13965</name>
</gene>
<reference evidence="3 4" key="1">
    <citation type="submission" date="2023-11" db="EMBL/GenBank/DDBJ databases">
        <authorList>
            <person name="Okamura Y."/>
        </authorList>
    </citation>
    <scope>NUCLEOTIDE SEQUENCE [LARGE SCALE GENOMIC DNA]</scope>
</reference>
<feature type="region of interest" description="Disordered" evidence="1">
    <location>
        <begin position="47"/>
        <end position="77"/>
    </location>
</feature>